<sequence length="561" mass="62447">MAKLYTAQHVAKARLGPLHLMLLVAVGCLAGGYLIGMTSSLPWKKTSKRGRRAVPAGNASLVWQGEGYAPSRHKCEDSCAGFTRNGVCNEGRATVQNAWSRQRVEQDPANAALEVLCDLGTDCGDCGPWLHTATDAALKWRPIKEIRAASSNFSVFVRQTVTPRPFFIAYTDPQKDVDVSAYIHNHALFEHGFTWIWHNLLKGECIDQEDQRRLVVDVGANFGYYSLLAASMGCRVVAWEPVPHFAAYFKYALLRNNMTRAVELRDGIVSNSSGTPRTILAPQRGIWGTAGIDGKNLDQAIDNEGAYVNVTKATERVDEVVKEDVLIMKVDVEGFEPSILRGTRGLLLQHEVKHIFMEYSPGVAGNLVRANYTILHLEYEFRDKWPEWEGKKELPAMEEVTQAGLVADIEDAWRLQEHTLGCPMPQELQGSKPPIFSCGALPEGLDPHSFRSTFGHNTNLWAFKRQPWFAKIGSAAALVPPTYDVRHKFFVKGGEKGAARRPCLQLQPDVQVAHRCPCTDKDVCGELEQRVKELAKEGKMPPFPLEGRAVEPDKMGIETWQ</sequence>
<keyword evidence="1" id="KW-1133">Transmembrane helix</keyword>
<dbReference type="eggNOG" id="ENOG502SDXZ">
    <property type="taxonomic scope" value="Eukaryota"/>
</dbReference>
<dbReference type="RefSeq" id="XP_005852145.1">
    <property type="nucleotide sequence ID" value="XM_005852083.1"/>
</dbReference>
<evidence type="ECO:0000256" key="1">
    <source>
        <dbReference type="SAM" id="Phobius"/>
    </source>
</evidence>
<dbReference type="InterPro" id="IPR006342">
    <property type="entry name" value="FkbM_mtfrase"/>
</dbReference>
<evidence type="ECO:0000259" key="2">
    <source>
        <dbReference type="Pfam" id="PF05050"/>
    </source>
</evidence>
<dbReference type="NCBIfam" id="TIGR01444">
    <property type="entry name" value="fkbM_fam"/>
    <property type="match status" value="1"/>
</dbReference>
<evidence type="ECO:0000313" key="4">
    <source>
        <dbReference type="Proteomes" id="UP000008141"/>
    </source>
</evidence>
<name>E1Z2R6_CHLVA</name>
<dbReference type="SUPFAM" id="SSF53335">
    <property type="entry name" value="S-adenosyl-L-methionine-dependent methyltransferases"/>
    <property type="match status" value="1"/>
</dbReference>
<dbReference type="PANTHER" id="PTHR34203:SF13">
    <property type="entry name" value="EXPRESSED PROTEIN"/>
    <property type="match status" value="1"/>
</dbReference>
<dbReference type="Proteomes" id="UP000008141">
    <property type="component" value="Unassembled WGS sequence"/>
</dbReference>
<keyword evidence="4" id="KW-1185">Reference proteome</keyword>
<dbReference type="Pfam" id="PF05050">
    <property type="entry name" value="Methyltransf_21"/>
    <property type="match status" value="1"/>
</dbReference>
<dbReference type="InParanoid" id="E1Z2R6"/>
<dbReference type="GeneID" id="17358990"/>
<proteinExistence type="predicted"/>
<reference evidence="3 4" key="1">
    <citation type="journal article" date="2010" name="Plant Cell">
        <title>The Chlorella variabilis NC64A genome reveals adaptation to photosymbiosis, coevolution with viruses, and cryptic sex.</title>
        <authorList>
            <person name="Blanc G."/>
            <person name="Duncan G."/>
            <person name="Agarkova I."/>
            <person name="Borodovsky M."/>
            <person name="Gurnon J."/>
            <person name="Kuo A."/>
            <person name="Lindquist E."/>
            <person name="Lucas S."/>
            <person name="Pangilinan J."/>
            <person name="Polle J."/>
            <person name="Salamov A."/>
            <person name="Terry A."/>
            <person name="Yamada T."/>
            <person name="Dunigan D.D."/>
            <person name="Grigoriev I.V."/>
            <person name="Claverie J.M."/>
            <person name="Van Etten J.L."/>
        </authorList>
    </citation>
    <scope>NUCLEOTIDE SEQUENCE [LARGE SCALE GENOMIC DNA]</scope>
    <source>
        <strain evidence="3 4">NC64A</strain>
    </source>
</reference>
<dbReference type="PROSITE" id="PS51257">
    <property type="entry name" value="PROKAR_LIPOPROTEIN"/>
    <property type="match status" value="1"/>
</dbReference>
<protein>
    <recommendedName>
        <fullName evidence="2">Methyltransferase FkbM domain-containing protein</fullName>
    </recommendedName>
</protein>
<dbReference type="KEGG" id="cvr:CHLNCDRAFT_133271"/>
<organism evidence="4">
    <name type="scientific">Chlorella variabilis</name>
    <name type="common">Green alga</name>
    <dbReference type="NCBI Taxonomy" id="554065"/>
    <lineage>
        <taxon>Eukaryota</taxon>
        <taxon>Viridiplantae</taxon>
        <taxon>Chlorophyta</taxon>
        <taxon>core chlorophytes</taxon>
        <taxon>Trebouxiophyceae</taxon>
        <taxon>Chlorellales</taxon>
        <taxon>Chlorellaceae</taxon>
        <taxon>Chlorella clade</taxon>
        <taxon>Chlorella</taxon>
    </lineage>
</organism>
<dbReference type="EMBL" id="GL433835">
    <property type="protein sequence ID" value="EFN60043.1"/>
    <property type="molecule type" value="Genomic_DNA"/>
</dbReference>
<accession>E1Z2R6</accession>
<dbReference type="AlphaFoldDB" id="E1Z2R6"/>
<dbReference type="OrthoDB" id="411251at2759"/>
<feature type="domain" description="Methyltransferase FkbM" evidence="2">
    <location>
        <begin position="217"/>
        <end position="361"/>
    </location>
</feature>
<gene>
    <name evidence="3" type="ORF">CHLNCDRAFT_133271</name>
</gene>
<dbReference type="Gene3D" id="3.40.50.150">
    <property type="entry name" value="Vaccinia Virus protein VP39"/>
    <property type="match status" value="1"/>
</dbReference>
<dbReference type="InterPro" id="IPR052514">
    <property type="entry name" value="SAM-dependent_MTase"/>
</dbReference>
<feature type="transmembrane region" description="Helical" evidence="1">
    <location>
        <begin position="20"/>
        <end position="43"/>
    </location>
</feature>
<dbReference type="OMA" id="CEDSCAG"/>
<dbReference type="InterPro" id="IPR029063">
    <property type="entry name" value="SAM-dependent_MTases_sf"/>
</dbReference>
<dbReference type="PANTHER" id="PTHR34203">
    <property type="entry name" value="METHYLTRANSFERASE, FKBM FAMILY PROTEIN"/>
    <property type="match status" value="1"/>
</dbReference>
<keyword evidence="1" id="KW-0472">Membrane</keyword>
<keyword evidence="1" id="KW-0812">Transmembrane</keyword>
<evidence type="ECO:0000313" key="3">
    <source>
        <dbReference type="EMBL" id="EFN60043.1"/>
    </source>
</evidence>